<comment type="caution">
    <text evidence="1">The sequence shown here is derived from an EMBL/GenBank/DDBJ whole genome shotgun (WGS) entry which is preliminary data.</text>
</comment>
<gene>
    <name evidence="1" type="ORF">AVEN_155065_1</name>
</gene>
<accession>A0A4Y2A7G6</accession>
<keyword evidence="2" id="KW-1185">Reference proteome</keyword>
<dbReference type="AlphaFoldDB" id="A0A4Y2A7G6"/>
<dbReference type="Proteomes" id="UP000499080">
    <property type="component" value="Unassembled WGS sequence"/>
</dbReference>
<name>A0A4Y2A7G6_ARAVE</name>
<dbReference type="OrthoDB" id="6423892at2759"/>
<reference evidence="1 2" key="1">
    <citation type="journal article" date="2019" name="Sci. Rep.">
        <title>Orb-weaving spider Araneus ventricosus genome elucidates the spidroin gene catalogue.</title>
        <authorList>
            <person name="Kono N."/>
            <person name="Nakamura H."/>
            <person name="Ohtoshi R."/>
            <person name="Moran D.A.P."/>
            <person name="Shinohara A."/>
            <person name="Yoshida Y."/>
            <person name="Fujiwara M."/>
            <person name="Mori M."/>
            <person name="Tomita M."/>
            <person name="Arakawa K."/>
        </authorList>
    </citation>
    <scope>NUCLEOTIDE SEQUENCE [LARGE SCALE GENOMIC DNA]</scope>
</reference>
<evidence type="ECO:0000313" key="2">
    <source>
        <dbReference type="Proteomes" id="UP000499080"/>
    </source>
</evidence>
<proteinExistence type="predicted"/>
<evidence type="ECO:0000313" key="1">
    <source>
        <dbReference type="EMBL" id="GBL75772.1"/>
    </source>
</evidence>
<organism evidence="1 2">
    <name type="scientific">Araneus ventricosus</name>
    <name type="common">Orbweaver spider</name>
    <name type="synonym">Epeira ventricosa</name>
    <dbReference type="NCBI Taxonomy" id="182803"/>
    <lineage>
        <taxon>Eukaryota</taxon>
        <taxon>Metazoa</taxon>
        <taxon>Ecdysozoa</taxon>
        <taxon>Arthropoda</taxon>
        <taxon>Chelicerata</taxon>
        <taxon>Arachnida</taxon>
        <taxon>Araneae</taxon>
        <taxon>Araneomorphae</taxon>
        <taxon>Entelegynae</taxon>
        <taxon>Araneoidea</taxon>
        <taxon>Araneidae</taxon>
        <taxon>Araneus</taxon>
    </lineage>
</organism>
<protein>
    <submittedName>
        <fullName evidence="1">Uncharacterized protein</fullName>
    </submittedName>
</protein>
<sequence length="159" mass="18008">MAVRVAVHATTPETEVQLFIGRRQLDPKQLLDPTGKKKSCAFNLLGSDCDYTPMAGMSKDHSFRMSLDGPGKKRSSTIPQRSLREIVNKRRQLSYIKSLLQDLDDKLEKLEKRSCLINMPGLNCDFNQMVGTGKDLGVWSSLAAPGRKRRYRRSLRNLL</sequence>
<dbReference type="EMBL" id="BGPR01000008">
    <property type="protein sequence ID" value="GBL75772.1"/>
    <property type="molecule type" value="Genomic_DNA"/>
</dbReference>